<dbReference type="GO" id="GO:0033567">
    <property type="term" value="P:DNA replication, Okazaki fragment processing"/>
    <property type="evidence" value="ECO:0007669"/>
    <property type="project" value="UniProtKB-UniRule"/>
</dbReference>
<dbReference type="Pfam" id="PF13086">
    <property type="entry name" value="AAA_11"/>
    <property type="match status" value="2"/>
</dbReference>
<feature type="region of interest" description="Disordered" evidence="21">
    <location>
        <begin position="815"/>
        <end position="845"/>
    </location>
</feature>
<reference evidence="25" key="1">
    <citation type="submission" date="2024-01" db="EMBL/GenBank/DDBJ databases">
        <authorList>
            <person name="Webb A."/>
        </authorList>
    </citation>
    <scope>NUCLEOTIDE SEQUENCE</scope>
    <source>
        <strain evidence="25">Pm1</strain>
    </source>
</reference>
<keyword evidence="10 20" id="KW-0378">Hydrolase</keyword>
<evidence type="ECO:0000256" key="10">
    <source>
        <dbReference type="ARBA" id="ARBA00022801"/>
    </source>
</evidence>
<evidence type="ECO:0000256" key="15">
    <source>
        <dbReference type="ARBA" id="ARBA00023125"/>
    </source>
</evidence>
<keyword evidence="12 20" id="KW-0067">ATP-binding</keyword>
<comment type="caution">
    <text evidence="25">The sequence shown here is derived from an EMBL/GenBank/DDBJ whole genome shotgun (WGS) entry which is preliminary data.</text>
</comment>
<feature type="compositionally biased region" description="Basic and acidic residues" evidence="21">
    <location>
        <begin position="109"/>
        <end position="138"/>
    </location>
</feature>
<evidence type="ECO:0000256" key="6">
    <source>
        <dbReference type="ARBA" id="ARBA00022723"/>
    </source>
</evidence>
<dbReference type="FunFam" id="3.40.50.300:FF:000721">
    <property type="entry name" value="DNA replication ATP-dependent helicase/nuclease DNA2"/>
    <property type="match status" value="1"/>
</dbReference>
<evidence type="ECO:0000256" key="3">
    <source>
        <dbReference type="ARBA" id="ARBA00022485"/>
    </source>
</evidence>
<dbReference type="PANTHER" id="PTHR10887:SF433">
    <property type="entry name" value="DNA REPLICATION ATP-DEPENDENT HELICASE_NUCLEASE DNA2"/>
    <property type="match status" value="1"/>
</dbReference>
<comment type="catalytic activity">
    <reaction evidence="19 20">
        <text>ATP + H2O = ADP + phosphate + H(+)</text>
        <dbReference type="Rhea" id="RHEA:13065"/>
        <dbReference type="ChEBI" id="CHEBI:15377"/>
        <dbReference type="ChEBI" id="CHEBI:15378"/>
        <dbReference type="ChEBI" id="CHEBI:30616"/>
        <dbReference type="ChEBI" id="CHEBI:43474"/>
        <dbReference type="ChEBI" id="CHEBI:456216"/>
        <dbReference type="EC" id="3.6.4.12"/>
    </reaction>
</comment>
<feature type="domain" description="DNA2/NAM7 helicase-like C-terminal" evidence="24">
    <location>
        <begin position="1216"/>
        <end position="1444"/>
    </location>
</feature>
<dbReference type="PANTHER" id="PTHR10887">
    <property type="entry name" value="DNA2/NAM7 HELICASE FAMILY"/>
    <property type="match status" value="1"/>
</dbReference>
<dbReference type="CDD" id="cd18808">
    <property type="entry name" value="SF1_C_Upf1"/>
    <property type="match status" value="1"/>
</dbReference>
<evidence type="ECO:0000256" key="18">
    <source>
        <dbReference type="ARBA" id="ARBA00023268"/>
    </source>
</evidence>
<dbReference type="InterPro" id="IPR041677">
    <property type="entry name" value="DNA2/NAM7_AAA_11"/>
</dbReference>
<dbReference type="SUPFAM" id="SSF52540">
    <property type="entry name" value="P-loop containing nucleoside triphosphate hydrolases"/>
    <property type="match status" value="1"/>
</dbReference>
<feature type="domain" description="DNA2/NAM7 helicase helicase" evidence="23">
    <location>
        <begin position="1035"/>
        <end position="1135"/>
    </location>
</feature>
<evidence type="ECO:0000256" key="7">
    <source>
        <dbReference type="ARBA" id="ARBA00022741"/>
    </source>
</evidence>
<evidence type="ECO:0000256" key="8">
    <source>
        <dbReference type="ARBA" id="ARBA00022759"/>
    </source>
</evidence>
<keyword evidence="9 20" id="KW-0227">DNA damage</keyword>
<evidence type="ECO:0000256" key="1">
    <source>
        <dbReference type="ARBA" id="ARBA00001966"/>
    </source>
</evidence>
<keyword evidence="11 20" id="KW-0347">Helicase</keyword>
<feature type="compositionally biased region" description="Basic and acidic residues" evidence="21">
    <location>
        <begin position="67"/>
        <end position="84"/>
    </location>
</feature>
<evidence type="ECO:0000259" key="24">
    <source>
        <dbReference type="Pfam" id="PF13087"/>
    </source>
</evidence>
<dbReference type="CDD" id="cd18041">
    <property type="entry name" value="DEXXQc_DNA2"/>
    <property type="match status" value="1"/>
</dbReference>
<dbReference type="Gene3D" id="3.90.320.10">
    <property type="match status" value="1"/>
</dbReference>
<evidence type="ECO:0000313" key="26">
    <source>
        <dbReference type="Proteomes" id="UP001162060"/>
    </source>
</evidence>
<dbReference type="GO" id="GO:0006281">
    <property type="term" value="P:DNA repair"/>
    <property type="evidence" value="ECO:0007669"/>
    <property type="project" value="UniProtKB-KW"/>
</dbReference>
<sequence length="1560" mass="172752">MHKSRSLRRKRQRSDPATPRRGNKKTKKARAAANNTPVLARIESKIVWKDSPANKKLKASGTGKMAFRREVQGFVGRLDHESEHSSSSSGGVDKGRGRAGCSSRLKTSTWEEEKAVSRPLELRRPMRGDNDSSHESKASDSSGGRQRVTETRVLQDELFSTLEQKYASPEGARAVTGARVSSLDKQQPFCLYQRALTTPEVVADSTEELFMTATAGSSYSSTGAQSLETRKVDKMQEADRICVAGESLVASNLPNPIDGGSHVSSTQEAVKVSGEPTVVETDIFDDLTDESWALLDQLQSQKAPLKATPHSQLKFVAAQTVVPNARPVPPVSFHEVKGSQSMLSSNVSAIAVRPMHDTETANATRSLESYKRFLVLEIDRNVADRSLLLRLLDDQDVQLEALLSDDWYDVVVDAGDTINIVFTVQDDNGITSQNEYENRVNGQPLRIQVDNAHNFVVVHPDILVSPTRVTTSFGCLRRAVLQETLAVNHTTNEKAFLGTLKHDLFERALLHDLSSTEEFAKEARRIVQSNILGLVECGLNEKLATLEIQKVIGDYRTWMSEAIVGTGTLLNQAPSKNRLKARVSRVLATEEMMWSIKWGLKGATDASVEGTIVGQGPRNDVCAETKVLPLELKTGSKRYEHQGQVMLYTLLLNERYRQRSQDGLLIYVPAIETNRITAITAHVRGLIMARNGFASAIDKVKAIGSSTSGQVFPPMIRNRGDCERCFQVDECVLVHAAIENGTEESSGLDELFTFKTKHLGEADLSYFRQWNRLIMLEQQHAEKHLRALWLQVGLKRELARESSTCLAHLKLVSDKPSQPGSGTKRTLRFVRDRRKRRDVSSNSEGSIADWQPTSFAGVRFRADERVILSAESLDGKNLLVHVSRASVRKIEHGLITIETRQCIPSIVMSGQSAVGKEYTWRLDKDAIMSGLQRAKENLVQLFIGPPPEIISAGTALRNRPELHMRTTSITSVWDSGDDSVPGTGDVRRRNLIVHLTRPQFTACRVTDLVTQRCRDLSMDRTAAASGQALLDAFCKLNVDQQRAVERVVSSLDYALILGMPGTGKTATVAFTVRVLLFLGFSVLVTSYTHSAVDNLLLKLLACNVPMLRIGNTAQVHPHIAESTLDRQAEREEISSVQTMEAKLVNAQLVGCTCLSVNSHVLFKKRRFDFCIVDEATQITQPVILSALRSADTFVLVGDHYQLPPLVADAQARKEGMDVSLFRRLAEAHPEATQQLSFQYRMNRDIMLLANRLVYGGKLKCGSFEVASNHLDVRWQRQESGLHKLPWHIQILTEKQGVIFMNTDTMGSATTESAKTAQKMGTSGRQRVENVVEAQLIAGLVELLVLGSVPAEEIAVISPFRSQIALIQQHLTAIAAHRRAGGSDWVHSVEVSTIDKYQGKDKDVILVSFVRCNEENHVGELLTDWRRINVALTRAKQKLLLVGSESTLSGGSAFLHELLCVVQEQRWGYKLPADAIESLSRFAGNVAAPIEPDPEQGATCEWRARQRTKDVKVSILQRSAHSSNGDIESLVPDVSSLPLRPHSRTRLPHLMPLSRDIVGEM</sequence>
<dbReference type="InterPro" id="IPR014808">
    <property type="entry name" value="DNA_replication_fac_Dna2_N"/>
</dbReference>
<dbReference type="GO" id="GO:0051539">
    <property type="term" value="F:4 iron, 4 sulfur cluster binding"/>
    <property type="evidence" value="ECO:0007669"/>
    <property type="project" value="UniProtKB-UniRule"/>
</dbReference>
<dbReference type="GO" id="GO:0046872">
    <property type="term" value="F:metal ion binding"/>
    <property type="evidence" value="ECO:0007669"/>
    <property type="project" value="UniProtKB-UniRule"/>
</dbReference>
<feature type="domain" description="DNA replication factor Dna2 N-terminal" evidence="22">
    <location>
        <begin position="396"/>
        <end position="609"/>
    </location>
</feature>
<feature type="compositionally biased region" description="Basic residues" evidence="21">
    <location>
        <begin position="1"/>
        <end position="12"/>
    </location>
</feature>
<keyword evidence="3 20" id="KW-0004">4Fe-4S</keyword>
<dbReference type="GO" id="GO:0017108">
    <property type="term" value="F:5'-flap endonuclease activity"/>
    <property type="evidence" value="ECO:0007669"/>
    <property type="project" value="UniProtKB-UniRule"/>
</dbReference>
<comment type="subcellular location">
    <subcellularLocation>
        <location evidence="20">Nucleus</location>
    </subcellularLocation>
    <subcellularLocation>
        <location evidence="20">Chromosome</location>
    </subcellularLocation>
</comment>
<evidence type="ECO:0000256" key="21">
    <source>
        <dbReference type="SAM" id="MobiDB-lite"/>
    </source>
</evidence>
<dbReference type="InterPro" id="IPR041679">
    <property type="entry name" value="DNA2/NAM7-like_C"/>
</dbReference>
<evidence type="ECO:0000256" key="4">
    <source>
        <dbReference type="ARBA" id="ARBA00022705"/>
    </source>
</evidence>
<evidence type="ECO:0000256" key="20">
    <source>
        <dbReference type="RuleBase" id="RU367041"/>
    </source>
</evidence>
<evidence type="ECO:0000256" key="19">
    <source>
        <dbReference type="ARBA" id="ARBA00047995"/>
    </source>
</evidence>
<dbReference type="GO" id="GO:0005524">
    <property type="term" value="F:ATP binding"/>
    <property type="evidence" value="ECO:0007669"/>
    <property type="project" value="UniProtKB-UniRule"/>
</dbReference>
<keyword evidence="15 20" id="KW-0238">DNA-binding</keyword>
<keyword evidence="14 20" id="KW-0411">Iron-sulfur</keyword>
<dbReference type="Pfam" id="PF13087">
    <property type="entry name" value="AAA_12"/>
    <property type="match status" value="1"/>
</dbReference>
<evidence type="ECO:0000256" key="12">
    <source>
        <dbReference type="ARBA" id="ARBA00022840"/>
    </source>
</evidence>
<evidence type="ECO:0000256" key="5">
    <source>
        <dbReference type="ARBA" id="ARBA00022722"/>
    </source>
</evidence>
<feature type="region of interest" description="Disordered" evidence="21">
    <location>
        <begin position="1"/>
        <end position="150"/>
    </location>
</feature>
<protein>
    <recommendedName>
        <fullName evidence="20">DNA replication ATP-dependent helicase/nuclease</fullName>
        <ecNumber evidence="20">3.1.-.-</ecNumber>
        <ecNumber evidence="20">3.6.4.12</ecNumber>
    </recommendedName>
</protein>
<accession>A0AAV1VAS9</accession>
<comment type="similarity">
    <text evidence="2 20">Belongs to the DNA2/NAM7 helicase family.</text>
</comment>
<evidence type="ECO:0000256" key="16">
    <source>
        <dbReference type="ARBA" id="ARBA00023204"/>
    </source>
</evidence>
<dbReference type="InterPro" id="IPR027417">
    <property type="entry name" value="P-loop_NTPase"/>
</dbReference>
<keyword evidence="13 20" id="KW-0408">Iron</keyword>
<comment type="function">
    <text evidence="20">Key enzyme involved in DNA replication and DNA repair. Involved in Okazaki fragments processing by cleaving long flaps that escape FEN1: flaps that are longer than 27 nucleotides are coated by replication protein A complex (RPA), leading to recruit DNA2 which cleaves the flap until it is too short to bind RPA and becomes a substrate for FEN1. Also involved in 5'-end resection of DNA during double-strand break (DSB) repair by mediating the cleavage of 5'-ssDNA.</text>
</comment>
<evidence type="ECO:0000256" key="9">
    <source>
        <dbReference type="ARBA" id="ARBA00022763"/>
    </source>
</evidence>
<dbReference type="InterPro" id="IPR026851">
    <property type="entry name" value="Dna2/JHS1_DEXXQ-box"/>
</dbReference>
<keyword evidence="20" id="KW-0158">Chromosome</keyword>
<keyword evidence="17 20" id="KW-0539">Nucleus</keyword>
<evidence type="ECO:0000256" key="13">
    <source>
        <dbReference type="ARBA" id="ARBA00023004"/>
    </source>
</evidence>
<dbReference type="EC" id="3.1.-.-" evidence="20"/>
<dbReference type="Gene3D" id="3.40.50.300">
    <property type="entry name" value="P-loop containing nucleotide triphosphate hydrolases"/>
    <property type="match status" value="2"/>
</dbReference>
<dbReference type="Proteomes" id="UP001162060">
    <property type="component" value="Unassembled WGS sequence"/>
</dbReference>
<evidence type="ECO:0000259" key="23">
    <source>
        <dbReference type="Pfam" id="PF13086"/>
    </source>
</evidence>
<gene>
    <name evidence="25" type="ORF">PM001_LOCUS29050</name>
</gene>
<evidence type="ECO:0000259" key="22">
    <source>
        <dbReference type="Pfam" id="PF08696"/>
    </source>
</evidence>
<comment type="cofactor">
    <cofactor evidence="1">
        <name>[4Fe-4S] cluster</name>
        <dbReference type="ChEBI" id="CHEBI:49883"/>
    </cofactor>
</comment>
<dbReference type="GO" id="GO:0005634">
    <property type="term" value="C:nucleus"/>
    <property type="evidence" value="ECO:0007669"/>
    <property type="project" value="UniProtKB-SubCell"/>
</dbReference>
<dbReference type="GO" id="GO:0003677">
    <property type="term" value="F:DNA binding"/>
    <property type="evidence" value="ECO:0007669"/>
    <property type="project" value="UniProtKB-UniRule"/>
</dbReference>
<dbReference type="FunFam" id="3.40.50.300:FF:000789">
    <property type="entry name" value="DNA replication ATP-dependent helicase/nuclease DNA2"/>
    <property type="match status" value="1"/>
</dbReference>
<evidence type="ECO:0000313" key="25">
    <source>
        <dbReference type="EMBL" id="CAK7943900.1"/>
    </source>
</evidence>
<dbReference type="GO" id="GO:0017116">
    <property type="term" value="F:single-stranded DNA helicase activity"/>
    <property type="evidence" value="ECO:0007669"/>
    <property type="project" value="UniProtKB-UniRule"/>
</dbReference>
<feature type="domain" description="DNA2/NAM7 helicase helicase" evidence="23">
    <location>
        <begin position="1140"/>
        <end position="1206"/>
    </location>
</feature>
<organism evidence="25 26">
    <name type="scientific">Peronospora matthiolae</name>
    <dbReference type="NCBI Taxonomy" id="2874970"/>
    <lineage>
        <taxon>Eukaryota</taxon>
        <taxon>Sar</taxon>
        <taxon>Stramenopiles</taxon>
        <taxon>Oomycota</taxon>
        <taxon>Peronosporomycetes</taxon>
        <taxon>Peronosporales</taxon>
        <taxon>Peronosporaceae</taxon>
        <taxon>Peronospora</taxon>
    </lineage>
</organism>
<evidence type="ECO:0000256" key="17">
    <source>
        <dbReference type="ARBA" id="ARBA00023242"/>
    </source>
</evidence>
<dbReference type="EMBL" id="CAKLBY020000305">
    <property type="protein sequence ID" value="CAK7943900.1"/>
    <property type="molecule type" value="Genomic_DNA"/>
</dbReference>
<feature type="compositionally biased region" description="Basic residues" evidence="21">
    <location>
        <begin position="825"/>
        <end position="837"/>
    </location>
</feature>
<dbReference type="GO" id="GO:0005737">
    <property type="term" value="C:cytoplasm"/>
    <property type="evidence" value="ECO:0007669"/>
    <property type="project" value="TreeGrafter"/>
</dbReference>
<dbReference type="GO" id="GO:0005694">
    <property type="term" value="C:chromosome"/>
    <property type="evidence" value="ECO:0007669"/>
    <property type="project" value="UniProtKB-SubCell"/>
</dbReference>
<keyword evidence="7 20" id="KW-0547">Nucleotide-binding</keyword>
<evidence type="ECO:0000256" key="2">
    <source>
        <dbReference type="ARBA" id="ARBA00007913"/>
    </source>
</evidence>
<dbReference type="InterPro" id="IPR045055">
    <property type="entry name" value="DNA2/NAM7-like"/>
</dbReference>
<keyword evidence="4 20" id="KW-0235">DNA replication</keyword>
<dbReference type="Pfam" id="PF08696">
    <property type="entry name" value="Dna2"/>
    <property type="match status" value="1"/>
</dbReference>
<keyword evidence="5 20" id="KW-0540">Nuclease</keyword>
<keyword evidence="6 20" id="KW-0479">Metal-binding</keyword>
<dbReference type="GO" id="GO:0071932">
    <property type="term" value="P:replication fork reversal"/>
    <property type="evidence" value="ECO:0007669"/>
    <property type="project" value="TreeGrafter"/>
</dbReference>
<dbReference type="EC" id="3.6.4.12" evidence="20"/>
<proteinExistence type="inferred from homology"/>
<evidence type="ECO:0000256" key="14">
    <source>
        <dbReference type="ARBA" id="ARBA00023014"/>
    </source>
</evidence>
<name>A0AAV1VAS9_9STRA</name>
<dbReference type="InterPro" id="IPR047187">
    <property type="entry name" value="SF1_C_Upf1"/>
</dbReference>
<evidence type="ECO:0000256" key="11">
    <source>
        <dbReference type="ARBA" id="ARBA00022806"/>
    </source>
</evidence>
<keyword evidence="16 20" id="KW-0234">DNA repair</keyword>
<keyword evidence="18 20" id="KW-0511">Multifunctional enzyme</keyword>
<feature type="compositionally biased region" description="Basic residues" evidence="21">
    <location>
        <begin position="21"/>
        <end position="30"/>
    </location>
</feature>
<dbReference type="InterPro" id="IPR011604">
    <property type="entry name" value="PDDEXK-like_dom_sf"/>
</dbReference>
<keyword evidence="8" id="KW-0255">Endonuclease</keyword>